<sequence length="574" mass="60104">MTDTIPRGPAGIPPAAQTIIETRGAQMFPTLTDADIARLRRFGTVRRYAQGEALARVGEPGHGLTVILDGAVEVSQQGESGPVPIVTHLANGFMGELAQLSGRPSLVDAEAVRPVEALLIPPERLRALLIAEADLGERIMRALILRRMGLLESGGGGPIIVGRAGDGNVGRLANFLRRNGHPHRLLDAETDPCGRTFVERFQVTREELPIVLCPGGQILRNPSDGELARCIGLVGPIDPERVFDVVVVGAGPAGLATAVYAGSEGLSVLALDCRAFGGQAGASSRIENYLGFPTGISGMALMGRAHSQAQKFGVEMAIPDEALRLECGGDTLCLALSTGERVRARTAVIATGARYRRLDVDRLDEFEGSSVHYWASPLEAKLSAGQEVALVGGGNSAGQAVVFLAGAAARVTLIVRRPLADTMSHYLVERIEGLPNVEIVVGCEISALEGADGALEAIRWCDRVSGLETRRQVRHLFSFIGADPNTDWLRASGLEVDAGGFLCAGPGGGEDRLPLETSRRGVFAVGDVRSGSVKRVAAAVGDGAQVVAAIHAYLAQHSAAASQALEPAPVPVAS</sequence>
<dbReference type="SMART" id="SM00100">
    <property type="entry name" value="cNMP"/>
    <property type="match status" value="1"/>
</dbReference>
<dbReference type="CDD" id="cd00038">
    <property type="entry name" value="CAP_ED"/>
    <property type="match status" value="1"/>
</dbReference>
<dbReference type="InterPro" id="IPR014710">
    <property type="entry name" value="RmlC-like_jellyroll"/>
</dbReference>
<dbReference type="InterPro" id="IPR018490">
    <property type="entry name" value="cNMP-bd_dom_sf"/>
</dbReference>
<dbReference type="SUPFAM" id="SSF51905">
    <property type="entry name" value="FAD/NAD(P)-binding domain"/>
    <property type="match status" value="1"/>
</dbReference>
<dbReference type="GO" id="GO:0016491">
    <property type="term" value="F:oxidoreductase activity"/>
    <property type="evidence" value="ECO:0007669"/>
    <property type="project" value="UniProtKB-KW"/>
</dbReference>
<dbReference type="Gene3D" id="2.60.120.10">
    <property type="entry name" value="Jelly Rolls"/>
    <property type="match status" value="1"/>
</dbReference>
<dbReference type="PRINTS" id="PR00469">
    <property type="entry name" value="PNDRDTASEII"/>
</dbReference>
<protein>
    <recommendedName>
        <fullName evidence="1">Thioredoxin reductase</fullName>
    </recommendedName>
</protein>
<keyword evidence="6" id="KW-1185">Reference proteome</keyword>
<reference evidence="5 6" key="1">
    <citation type="journal article" date="2015" name="J. Microbiol.">
        <title>Sphingosinicella ginsenosidimutans sp. nov., with ginsenoside converting activity.</title>
        <authorList>
            <person name="Kim J.K."/>
            <person name="Kang M.S."/>
            <person name="Park S.C."/>
            <person name="Kim K.M."/>
            <person name="Choi K."/>
            <person name="Yoon M.H."/>
            <person name="Im W.T."/>
        </authorList>
    </citation>
    <scope>NUCLEOTIDE SEQUENCE [LARGE SCALE GENOMIC DNA]</scope>
    <source>
        <strain evidence="5 6">BS-11</strain>
    </source>
</reference>
<evidence type="ECO:0000259" key="4">
    <source>
        <dbReference type="PROSITE" id="PS50042"/>
    </source>
</evidence>
<accession>A0A5C6TS60</accession>
<dbReference type="PANTHER" id="PTHR48105">
    <property type="entry name" value="THIOREDOXIN REDUCTASE 1-RELATED-RELATED"/>
    <property type="match status" value="1"/>
</dbReference>
<keyword evidence="3" id="KW-0560">Oxidoreductase</keyword>
<dbReference type="PRINTS" id="PR00368">
    <property type="entry name" value="FADPNR"/>
</dbReference>
<dbReference type="OrthoDB" id="9786503at2"/>
<dbReference type="SUPFAM" id="SSF51206">
    <property type="entry name" value="cAMP-binding domain-like"/>
    <property type="match status" value="1"/>
</dbReference>
<dbReference type="InterPro" id="IPR050097">
    <property type="entry name" value="Ferredoxin-NADP_redctase_2"/>
</dbReference>
<dbReference type="EMBL" id="VOQQ01000001">
    <property type="protein sequence ID" value="TXC62528.1"/>
    <property type="molecule type" value="Genomic_DNA"/>
</dbReference>
<dbReference type="Proteomes" id="UP000321249">
    <property type="component" value="Unassembled WGS sequence"/>
</dbReference>
<dbReference type="InterPro" id="IPR036188">
    <property type="entry name" value="FAD/NAD-bd_sf"/>
</dbReference>
<dbReference type="InterPro" id="IPR000595">
    <property type="entry name" value="cNMP-bd_dom"/>
</dbReference>
<dbReference type="Gene3D" id="3.50.50.60">
    <property type="entry name" value="FAD/NAD(P)-binding domain"/>
    <property type="match status" value="2"/>
</dbReference>
<gene>
    <name evidence="5" type="ORF">FRZ32_01955</name>
</gene>
<dbReference type="AlphaFoldDB" id="A0A5C6TS60"/>
<keyword evidence="2" id="KW-0285">Flavoprotein</keyword>
<evidence type="ECO:0000256" key="1">
    <source>
        <dbReference type="ARBA" id="ARBA00018719"/>
    </source>
</evidence>
<feature type="domain" description="Cyclic nucleotide-binding" evidence="4">
    <location>
        <begin position="27"/>
        <end position="146"/>
    </location>
</feature>
<evidence type="ECO:0000313" key="5">
    <source>
        <dbReference type="EMBL" id="TXC62528.1"/>
    </source>
</evidence>
<dbReference type="PROSITE" id="PS50042">
    <property type="entry name" value="CNMP_BINDING_3"/>
    <property type="match status" value="1"/>
</dbReference>
<dbReference type="InterPro" id="IPR023753">
    <property type="entry name" value="FAD/NAD-binding_dom"/>
</dbReference>
<evidence type="ECO:0000256" key="2">
    <source>
        <dbReference type="ARBA" id="ARBA00022630"/>
    </source>
</evidence>
<organism evidence="5 6">
    <name type="scientific">Allosphingosinicella ginsenosidimutans</name>
    <dbReference type="NCBI Taxonomy" id="1176539"/>
    <lineage>
        <taxon>Bacteria</taxon>
        <taxon>Pseudomonadati</taxon>
        <taxon>Pseudomonadota</taxon>
        <taxon>Alphaproteobacteria</taxon>
        <taxon>Sphingomonadales</taxon>
        <taxon>Sphingomonadaceae</taxon>
        <taxon>Allosphingosinicella</taxon>
    </lineage>
</organism>
<dbReference type="Pfam" id="PF00027">
    <property type="entry name" value="cNMP_binding"/>
    <property type="match status" value="1"/>
</dbReference>
<dbReference type="RefSeq" id="WP_147041916.1">
    <property type="nucleotide sequence ID" value="NZ_BAABIR010000001.1"/>
</dbReference>
<evidence type="ECO:0000256" key="3">
    <source>
        <dbReference type="ARBA" id="ARBA00023002"/>
    </source>
</evidence>
<proteinExistence type="predicted"/>
<dbReference type="Pfam" id="PF07992">
    <property type="entry name" value="Pyr_redox_2"/>
    <property type="match status" value="1"/>
</dbReference>
<evidence type="ECO:0000313" key="6">
    <source>
        <dbReference type="Proteomes" id="UP000321249"/>
    </source>
</evidence>
<comment type="caution">
    <text evidence="5">The sequence shown here is derived from an EMBL/GenBank/DDBJ whole genome shotgun (WGS) entry which is preliminary data.</text>
</comment>
<name>A0A5C6TS60_9SPHN</name>